<gene>
    <name evidence="2" type="ORF">EZS28_031067</name>
</gene>
<protein>
    <submittedName>
        <fullName evidence="2">Uncharacterized protein</fullName>
    </submittedName>
</protein>
<feature type="compositionally biased region" description="Basic and acidic residues" evidence="1">
    <location>
        <begin position="11"/>
        <end position="43"/>
    </location>
</feature>
<evidence type="ECO:0000313" key="3">
    <source>
        <dbReference type="Proteomes" id="UP000324800"/>
    </source>
</evidence>
<evidence type="ECO:0000256" key="1">
    <source>
        <dbReference type="SAM" id="MobiDB-lite"/>
    </source>
</evidence>
<comment type="caution">
    <text evidence="2">The sequence shown here is derived from an EMBL/GenBank/DDBJ whole genome shotgun (WGS) entry which is preliminary data.</text>
</comment>
<reference evidence="2 3" key="1">
    <citation type="submission" date="2019-03" db="EMBL/GenBank/DDBJ databases">
        <title>Single cell metagenomics reveals metabolic interactions within the superorganism composed of flagellate Streblomastix strix and complex community of Bacteroidetes bacteria on its surface.</title>
        <authorList>
            <person name="Treitli S.C."/>
            <person name="Kolisko M."/>
            <person name="Husnik F."/>
            <person name="Keeling P."/>
            <person name="Hampl V."/>
        </authorList>
    </citation>
    <scope>NUCLEOTIDE SEQUENCE [LARGE SCALE GENOMIC DNA]</scope>
    <source>
        <strain evidence="2">ST1C</strain>
    </source>
</reference>
<dbReference type="AlphaFoldDB" id="A0A5J4UT46"/>
<accession>A0A5J4UT46</accession>
<proteinExistence type="predicted"/>
<name>A0A5J4UT46_9EUKA</name>
<evidence type="ECO:0000313" key="2">
    <source>
        <dbReference type="EMBL" id="KAA6373404.1"/>
    </source>
</evidence>
<dbReference type="EMBL" id="SNRW01012782">
    <property type="protein sequence ID" value="KAA6373404.1"/>
    <property type="molecule type" value="Genomic_DNA"/>
</dbReference>
<feature type="region of interest" description="Disordered" evidence="1">
    <location>
        <begin position="1"/>
        <end position="69"/>
    </location>
</feature>
<organism evidence="2 3">
    <name type="scientific">Streblomastix strix</name>
    <dbReference type="NCBI Taxonomy" id="222440"/>
    <lineage>
        <taxon>Eukaryota</taxon>
        <taxon>Metamonada</taxon>
        <taxon>Preaxostyla</taxon>
        <taxon>Oxymonadida</taxon>
        <taxon>Streblomastigidae</taxon>
        <taxon>Streblomastix</taxon>
    </lineage>
</organism>
<dbReference type="Proteomes" id="UP000324800">
    <property type="component" value="Unassembled WGS sequence"/>
</dbReference>
<feature type="compositionally biased region" description="Polar residues" evidence="1">
    <location>
        <begin position="53"/>
        <end position="63"/>
    </location>
</feature>
<feature type="compositionally biased region" description="Acidic residues" evidence="1">
    <location>
        <begin position="1"/>
        <end position="10"/>
    </location>
</feature>
<sequence length="207" mass="24800">MVRMDFDEDDNHYPNHDNDPNHDRNHQRDKERYERNDQLDFGRGRKRKRVISSEGSRNGQNNEDWAKGLHRQVEKQRLRQFRIQRNRRQQALPPVQTVTGAPVYISNLRTTKEEAFHMANNIYSYLIDDSSVSWTSQESISQERNTSIVNYRKAKQILAAQDNQEQLNQQENTKFNNRQINFIRLIEKYKSNNKMSLSIMHRINRVN</sequence>